<keyword evidence="2" id="KW-1133">Transmembrane helix</keyword>
<dbReference type="Proteomes" id="UP001175271">
    <property type="component" value="Unassembled WGS sequence"/>
</dbReference>
<evidence type="ECO:0000313" key="5">
    <source>
        <dbReference type="Proteomes" id="UP001175271"/>
    </source>
</evidence>
<reference evidence="4" key="1">
    <citation type="submission" date="2023-06" db="EMBL/GenBank/DDBJ databases">
        <title>Genomic analysis of the entomopathogenic nematode Steinernema hermaphroditum.</title>
        <authorList>
            <person name="Schwarz E.M."/>
            <person name="Heppert J.K."/>
            <person name="Baniya A."/>
            <person name="Schwartz H.T."/>
            <person name="Tan C.-H."/>
            <person name="Antoshechkin I."/>
            <person name="Sternberg P.W."/>
            <person name="Goodrich-Blair H."/>
            <person name="Dillman A.R."/>
        </authorList>
    </citation>
    <scope>NUCLEOTIDE SEQUENCE</scope>
    <source>
        <strain evidence="4">PS9179</strain>
        <tissue evidence="4">Whole animal</tissue>
    </source>
</reference>
<organism evidence="4 5">
    <name type="scientific">Steinernema hermaphroditum</name>
    <dbReference type="NCBI Taxonomy" id="289476"/>
    <lineage>
        <taxon>Eukaryota</taxon>
        <taxon>Metazoa</taxon>
        <taxon>Ecdysozoa</taxon>
        <taxon>Nematoda</taxon>
        <taxon>Chromadorea</taxon>
        <taxon>Rhabditida</taxon>
        <taxon>Tylenchina</taxon>
        <taxon>Panagrolaimomorpha</taxon>
        <taxon>Strongyloidoidea</taxon>
        <taxon>Steinernematidae</taxon>
        <taxon>Steinernema</taxon>
    </lineage>
</organism>
<feature type="region of interest" description="Disordered" evidence="1">
    <location>
        <begin position="117"/>
        <end position="178"/>
    </location>
</feature>
<proteinExistence type="predicted"/>
<keyword evidence="5" id="KW-1185">Reference proteome</keyword>
<feature type="chain" id="PRO_5041302213" evidence="3">
    <location>
        <begin position="21"/>
        <end position="178"/>
    </location>
</feature>
<dbReference type="EMBL" id="JAUCMV010000004">
    <property type="protein sequence ID" value="KAK0406394.1"/>
    <property type="molecule type" value="Genomic_DNA"/>
</dbReference>
<comment type="caution">
    <text evidence="4">The sequence shown here is derived from an EMBL/GenBank/DDBJ whole genome shotgun (WGS) entry which is preliminary data.</text>
</comment>
<feature type="compositionally biased region" description="Basic residues" evidence="1">
    <location>
        <begin position="117"/>
        <end position="134"/>
    </location>
</feature>
<keyword evidence="2" id="KW-0812">Transmembrane</keyword>
<keyword evidence="3" id="KW-0732">Signal</keyword>
<name>A0AA39HJ86_9BILA</name>
<feature type="compositionally biased region" description="Polar residues" evidence="1">
    <location>
        <begin position="151"/>
        <end position="169"/>
    </location>
</feature>
<gene>
    <name evidence="4" type="ORF">QR680_018548</name>
</gene>
<feature type="transmembrane region" description="Helical" evidence="2">
    <location>
        <begin position="47"/>
        <end position="80"/>
    </location>
</feature>
<protein>
    <submittedName>
        <fullName evidence="4">Uncharacterized protein</fullName>
    </submittedName>
</protein>
<keyword evidence="2" id="KW-0472">Membrane</keyword>
<sequence>MLRWWSVVLVLGVLVAWALADEECTKGCYTGYKCEIEQGESKCKISAGIIAIFVIIAVLLVILLPAICIGMCFCGAFACMPHFFEKTINRILHSDKRAKNVGRVSYTEKKIRAKRAIAMRKKKESKKTRKKGLRKKPDSGTKDDPEDGQNVFANKSFDQGQEGSYSGKSKSFRTGDAV</sequence>
<dbReference type="AlphaFoldDB" id="A0AA39HJ86"/>
<evidence type="ECO:0000313" key="4">
    <source>
        <dbReference type="EMBL" id="KAK0406394.1"/>
    </source>
</evidence>
<accession>A0AA39HJ86</accession>
<evidence type="ECO:0000256" key="1">
    <source>
        <dbReference type="SAM" id="MobiDB-lite"/>
    </source>
</evidence>
<evidence type="ECO:0000256" key="3">
    <source>
        <dbReference type="SAM" id="SignalP"/>
    </source>
</evidence>
<feature type="signal peptide" evidence="3">
    <location>
        <begin position="1"/>
        <end position="20"/>
    </location>
</feature>
<evidence type="ECO:0000256" key="2">
    <source>
        <dbReference type="SAM" id="Phobius"/>
    </source>
</evidence>